<sequence length="969" mass="107706">MAGLTAALNIAKNALLTFQTATQVVSHNVANVSNEAYCRQKPIETTYPSSPSPVGPIGSGVKIEMIQRYFDAFLEKNINLKRTDYGLFLAEETGMTILETFFNEVVNESGLVQILQNFWTAWQNLSNYPENLSARTQIIETGKLIVEALEAKFKGLQDLETQIGLKLKTIVDRINTLSSQIAQLNLQISAMETGGKSANDLRDQRDKLIGELSQLASIQYFETKEGAYNIVLGKGFNLVDLGRTWKLEVSGTDIYWVSTKGEKIPLTSKEVSSGELGGWLRLLEQLSDEFNYEYVSGNKVVFNNSGKLIGESDNFVSDFGLFVGDTFGFSGTDHFGNNISGSFTVSSGSTVRDLLDAIESAFNYTVEAYIKDGRLFIEDKYRGPGKLSFSITSPDPSKINFGSFDDPIYQRRVTELNLAGRLKLFGEELIKAVNELHTQGVGLVFYEKELEGAYWVNQYIKELPYFLNLSKTPDGTGLTGFFYIWVKDPTGKITPVKVSLEGLNVNAILNDLVDKINSTLREVGFGTANDVRALVRNGRLVFQAQDGYSFAFSNDTSGILLATGINIFFVGSDPANFRVNQLLATKPELIASGRMDLTAFRSEKPLFGIFKSSGTVDPSQTFDISKLYIRLYDNKGNVIKSPPVDLIDQGIAWNSTLNAYEIDVNSSDSLQEILNKLNNLPFLRAYIDTDGKMVLVLEPNQTIVYGFEIGENYGGSGNSFVDLLKNEAMYIPTFRWNGSKEERVITGFEGFNFNPTKTDFLSFYLFDKSGDLINNEPFRINLDQIIANGGTIFSLLKEINSAENAKYGLSARLDRNGRLIIETTGLYKTKTFIIQDELYDGITYNQAPYNYSFINTLRGYTLDRGDNRTAQAIADSATVTRPSLNYSTLQDYYSSIVGEVGSATQSVKDSKNFLETLLSQLKSIKESISGVSLDEEMANLIKYQQAFVASAKILTTVEDMFETLLNAKR</sequence>
<proteinExistence type="inferred from homology"/>
<evidence type="ECO:0000313" key="9">
    <source>
        <dbReference type="EMBL" id="PMP68731.1"/>
    </source>
</evidence>
<dbReference type="NCBIfam" id="TIGR02492">
    <property type="entry name" value="flgK_ends"/>
    <property type="match status" value="1"/>
</dbReference>
<keyword evidence="5" id="KW-0964">Secreted</keyword>
<dbReference type="GO" id="GO:0005198">
    <property type="term" value="F:structural molecule activity"/>
    <property type="evidence" value="ECO:0007669"/>
    <property type="project" value="InterPro"/>
</dbReference>
<dbReference type="GO" id="GO:0005576">
    <property type="term" value="C:extracellular region"/>
    <property type="evidence" value="ECO:0007669"/>
    <property type="project" value="UniProtKB-SubCell"/>
</dbReference>
<dbReference type="InterPro" id="IPR010930">
    <property type="entry name" value="Flg_bb/hook_C_dom"/>
</dbReference>
<dbReference type="PANTHER" id="PTHR30033:SF1">
    <property type="entry name" value="FLAGELLAR HOOK-ASSOCIATED PROTEIN 1"/>
    <property type="match status" value="1"/>
</dbReference>
<dbReference type="InterPro" id="IPR053927">
    <property type="entry name" value="FlgK_helical"/>
</dbReference>
<evidence type="ECO:0000259" key="7">
    <source>
        <dbReference type="Pfam" id="PF06429"/>
    </source>
</evidence>
<dbReference type="Pfam" id="PF06429">
    <property type="entry name" value="Flg_bbr_C"/>
    <property type="match status" value="1"/>
</dbReference>
<comment type="subcellular location">
    <subcellularLocation>
        <location evidence="1">Bacterial flagellum</location>
    </subcellularLocation>
    <subcellularLocation>
        <location evidence="2">Secreted</location>
    </subcellularLocation>
</comment>
<dbReference type="SUPFAM" id="SSF64518">
    <property type="entry name" value="Phase 1 flagellin"/>
    <property type="match status" value="1"/>
</dbReference>
<dbReference type="PANTHER" id="PTHR30033">
    <property type="entry name" value="FLAGELLAR HOOK-ASSOCIATED PROTEIN 1"/>
    <property type="match status" value="1"/>
</dbReference>
<feature type="domain" description="Flagellar hook-associated protein FlgK helical" evidence="8">
    <location>
        <begin position="98"/>
        <end position="286"/>
    </location>
</feature>
<dbReference type="Proteomes" id="UP000235460">
    <property type="component" value="Unassembled WGS sequence"/>
</dbReference>
<evidence type="ECO:0000256" key="1">
    <source>
        <dbReference type="ARBA" id="ARBA00004365"/>
    </source>
</evidence>
<dbReference type="Pfam" id="PF22638">
    <property type="entry name" value="FlgK_D1"/>
    <property type="match status" value="1"/>
</dbReference>
<keyword evidence="6" id="KW-0975">Bacterial flagellum</keyword>
<dbReference type="EMBL" id="PNIK01000015">
    <property type="protein sequence ID" value="PMP68731.1"/>
    <property type="molecule type" value="Genomic_DNA"/>
</dbReference>
<evidence type="ECO:0000259" key="8">
    <source>
        <dbReference type="Pfam" id="PF22638"/>
    </source>
</evidence>
<feature type="domain" description="Flagellar basal-body/hook protein C-terminal" evidence="7">
    <location>
        <begin position="928"/>
        <end position="966"/>
    </location>
</feature>
<comment type="caution">
    <text evidence="9">The sequence shown here is derived from an EMBL/GenBank/DDBJ whole genome shotgun (WGS) entry which is preliminary data.</text>
</comment>
<organism evidence="9 10">
    <name type="scientific">Thermodesulfobacterium geofontis</name>
    <dbReference type="NCBI Taxonomy" id="1295609"/>
    <lineage>
        <taxon>Bacteria</taxon>
        <taxon>Pseudomonadati</taxon>
        <taxon>Thermodesulfobacteriota</taxon>
        <taxon>Thermodesulfobacteria</taxon>
        <taxon>Thermodesulfobacteriales</taxon>
        <taxon>Thermodesulfobacteriaceae</taxon>
        <taxon>Thermodesulfobacterium</taxon>
    </lineage>
</organism>
<gene>
    <name evidence="9" type="primary">flgK</name>
    <name evidence="9" type="ORF">C0190_01005</name>
</gene>
<evidence type="ECO:0000256" key="5">
    <source>
        <dbReference type="ARBA" id="ARBA00022525"/>
    </source>
</evidence>
<dbReference type="AlphaFoldDB" id="A0A2N7PPZ3"/>
<protein>
    <recommendedName>
        <fullName evidence="4">Flagellar hook-associated protein 1</fullName>
    </recommendedName>
</protein>
<dbReference type="InterPro" id="IPR002371">
    <property type="entry name" value="FlgK"/>
</dbReference>
<reference evidence="9 10" key="1">
    <citation type="submission" date="2018-01" db="EMBL/GenBank/DDBJ databases">
        <title>Metagenomic assembled genomes from two thermal pools in the Uzon Caldera, Kamchatka, Russia.</title>
        <authorList>
            <person name="Wilkins L."/>
            <person name="Ettinger C."/>
        </authorList>
    </citation>
    <scope>NUCLEOTIDE SEQUENCE [LARGE SCALE GENOMIC DNA]</scope>
    <source>
        <strain evidence="9">ZAV-08</strain>
    </source>
</reference>
<comment type="similarity">
    <text evidence="3">Belongs to the flagella basal body rod proteins family.</text>
</comment>
<evidence type="ECO:0000256" key="6">
    <source>
        <dbReference type="ARBA" id="ARBA00023143"/>
    </source>
</evidence>
<dbReference type="GO" id="GO:0009424">
    <property type="term" value="C:bacterial-type flagellum hook"/>
    <property type="evidence" value="ECO:0007669"/>
    <property type="project" value="InterPro"/>
</dbReference>
<accession>A0A2N7PPZ3</accession>
<evidence type="ECO:0000256" key="3">
    <source>
        <dbReference type="ARBA" id="ARBA00009677"/>
    </source>
</evidence>
<evidence type="ECO:0000313" key="10">
    <source>
        <dbReference type="Proteomes" id="UP000235460"/>
    </source>
</evidence>
<keyword evidence="9" id="KW-0966">Cell projection</keyword>
<name>A0A2N7PPZ3_9BACT</name>
<evidence type="ECO:0000256" key="2">
    <source>
        <dbReference type="ARBA" id="ARBA00004613"/>
    </source>
</evidence>
<dbReference type="PRINTS" id="PR01005">
    <property type="entry name" value="FLGHOOKAP1"/>
</dbReference>
<keyword evidence="9" id="KW-0969">Cilium</keyword>
<dbReference type="GO" id="GO:0044780">
    <property type="term" value="P:bacterial-type flagellum assembly"/>
    <property type="evidence" value="ECO:0007669"/>
    <property type="project" value="InterPro"/>
</dbReference>
<evidence type="ECO:0000256" key="4">
    <source>
        <dbReference type="ARBA" id="ARBA00016244"/>
    </source>
</evidence>
<keyword evidence="9" id="KW-0282">Flagellum</keyword>